<dbReference type="Proteomes" id="UP000503278">
    <property type="component" value="Chromosome"/>
</dbReference>
<evidence type="ECO:0000313" key="2">
    <source>
        <dbReference type="EMBL" id="QJD94582.1"/>
    </source>
</evidence>
<evidence type="ECO:0008006" key="4">
    <source>
        <dbReference type="Google" id="ProtNLM"/>
    </source>
</evidence>
<protein>
    <recommendedName>
        <fullName evidence="4">Stationary phase survival protein SurE</fullName>
    </recommendedName>
</protein>
<dbReference type="EMBL" id="CP051682">
    <property type="protein sequence ID" value="QJD94582.1"/>
    <property type="molecule type" value="Genomic_DNA"/>
</dbReference>
<feature type="transmembrane region" description="Helical" evidence="1">
    <location>
        <begin position="7"/>
        <end position="27"/>
    </location>
</feature>
<keyword evidence="1" id="KW-0472">Membrane</keyword>
<proteinExistence type="predicted"/>
<evidence type="ECO:0000256" key="1">
    <source>
        <dbReference type="SAM" id="Phobius"/>
    </source>
</evidence>
<organism evidence="2 3">
    <name type="scientific">Mucilaginibacter robiniae</name>
    <dbReference type="NCBI Taxonomy" id="2728022"/>
    <lineage>
        <taxon>Bacteria</taxon>
        <taxon>Pseudomonadati</taxon>
        <taxon>Bacteroidota</taxon>
        <taxon>Sphingobacteriia</taxon>
        <taxon>Sphingobacteriales</taxon>
        <taxon>Sphingobacteriaceae</taxon>
        <taxon>Mucilaginibacter</taxon>
    </lineage>
</organism>
<feature type="transmembrane region" description="Helical" evidence="1">
    <location>
        <begin position="68"/>
        <end position="84"/>
    </location>
</feature>
<dbReference type="AlphaFoldDB" id="A0A7L5DU50"/>
<sequence length="86" mass="9752">MSVKNNLLTGLISGLIIPAIAWVIFDYKFPEFQIQHKPAVPYLIALALNLFIIRYCYKNGTEQTGKGVMLSTFVCMLLITIFKIKL</sequence>
<dbReference type="KEGG" id="mrob:HH214_01170"/>
<dbReference type="RefSeq" id="WP_169605600.1">
    <property type="nucleotide sequence ID" value="NZ_CP051682.1"/>
</dbReference>
<reference evidence="2 3" key="1">
    <citation type="submission" date="2020-04" db="EMBL/GenBank/DDBJ databases">
        <title>Genome sequencing of novel species.</title>
        <authorList>
            <person name="Heo J."/>
            <person name="Kim S.-J."/>
            <person name="Kim J.-S."/>
            <person name="Hong S.-B."/>
            <person name="Kwon S.-W."/>
        </authorList>
    </citation>
    <scope>NUCLEOTIDE SEQUENCE [LARGE SCALE GENOMIC DNA]</scope>
    <source>
        <strain evidence="2 3">F39-2</strain>
    </source>
</reference>
<evidence type="ECO:0000313" key="3">
    <source>
        <dbReference type="Proteomes" id="UP000503278"/>
    </source>
</evidence>
<keyword evidence="1" id="KW-1133">Transmembrane helix</keyword>
<feature type="transmembrane region" description="Helical" evidence="1">
    <location>
        <begin position="39"/>
        <end position="56"/>
    </location>
</feature>
<accession>A0A7L5DU50</accession>
<keyword evidence="3" id="KW-1185">Reference proteome</keyword>
<name>A0A7L5DU50_9SPHI</name>
<gene>
    <name evidence="2" type="ORF">HH214_01170</name>
</gene>
<keyword evidence="1" id="KW-0812">Transmembrane</keyword>